<keyword evidence="3" id="KW-0560">Oxidoreductase</keyword>
<dbReference type="InterPro" id="IPR009051">
    <property type="entry name" value="Helical_ferredxn"/>
</dbReference>
<feature type="transmembrane region" description="Helical" evidence="7">
    <location>
        <begin position="102"/>
        <end position="126"/>
    </location>
</feature>
<evidence type="ECO:0000256" key="5">
    <source>
        <dbReference type="ARBA" id="ARBA00023014"/>
    </source>
</evidence>
<keyword evidence="10" id="KW-1185">Reference proteome</keyword>
<keyword evidence="7" id="KW-0472">Membrane</keyword>
<dbReference type="InterPro" id="IPR051460">
    <property type="entry name" value="HdrC_iron-sulfur_subunit"/>
</dbReference>
<dbReference type="Gene3D" id="1.20.950.20">
    <property type="entry name" value="Transmembrane di-heme cytochromes, Chain C"/>
    <property type="match status" value="1"/>
</dbReference>
<keyword evidence="1" id="KW-0004">4Fe-4S</keyword>
<dbReference type="SUPFAM" id="SSF103501">
    <property type="entry name" value="Respiratory nitrate reductase 1 gamma chain"/>
    <property type="match status" value="1"/>
</dbReference>
<feature type="region of interest" description="Disordered" evidence="6">
    <location>
        <begin position="351"/>
        <end position="381"/>
    </location>
</feature>
<evidence type="ECO:0000256" key="1">
    <source>
        <dbReference type="ARBA" id="ARBA00022485"/>
    </source>
</evidence>
<dbReference type="RefSeq" id="WP_047224402.1">
    <property type="nucleotide sequence ID" value="NZ_JWIO01000037.1"/>
</dbReference>
<dbReference type="PANTHER" id="PTHR43255">
    <property type="entry name" value="IRON-SULFUR-BINDING OXIDOREDUCTASE FADF-RELATED-RELATED"/>
    <property type="match status" value="1"/>
</dbReference>
<comment type="caution">
    <text evidence="9">The sequence shown here is derived from an EMBL/GenBank/DDBJ whole genome shotgun (WGS) entry which is preliminary data.</text>
</comment>
<evidence type="ECO:0000259" key="8">
    <source>
        <dbReference type="PROSITE" id="PS51379"/>
    </source>
</evidence>
<keyword evidence="5" id="KW-0411">Iron-sulfur</keyword>
<dbReference type="InterPro" id="IPR004017">
    <property type="entry name" value="Cys_rich_dom"/>
</dbReference>
<keyword evidence="4" id="KW-0408">Iron</keyword>
<dbReference type="Gene3D" id="1.10.1060.10">
    <property type="entry name" value="Alpha-helical ferredoxin"/>
    <property type="match status" value="1"/>
</dbReference>
<evidence type="ECO:0000313" key="9">
    <source>
        <dbReference type="EMBL" id="KLL10279.1"/>
    </source>
</evidence>
<keyword evidence="7" id="KW-1133">Transmembrane helix</keyword>
<organism evidence="9 10">
    <name type="scientific">Protofrankia coriariae</name>
    <dbReference type="NCBI Taxonomy" id="1562887"/>
    <lineage>
        <taxon>Bacteria</taxon>
        <taxon>Bacillati</taxon>
        <taxon>Actinomycetota</taxon>
        <taxon>Actinomycetes</taxon>
        <taxon>Frankiales</taxon>
        <taxon>Frankiaceae</taxon>
        <taxon>Protofrankia</taxon>
    </lineage>
</organism>
<dbReference type="SUPFAM" id="SSF46548">
    <property type="entry name" value="alpha-helical ferredoxin"/>
    <property type="match status" value="1"/>
</dbReference>
<name>A0ABR5F0P2_9ACTN</name>
<sequence>MRLAIGGVIVVVALAVAGRRFYWLFRLIRQGQPAAGRLDGAGQRLWSEISEVGAQRKLLTWTAPGLAHAFTFWGFTILMLTVIEAFGALFDHDFHIPLFGHWAAIGFIEDFFTVAVLAGLLAFTIIRLRNAPARLERRSRFYGSHTGPAWVILGMITAVMVTLLILRGAQFNAGTHPQGDTRWAFASYLVSRPLDVFSTGANEHIETVFLLLNIAIIMGFLVLVAYSKHLHIFLAPINVILKREPKALGPLGSTPDIESLMEADEPIIGAGKVEDFSWKAMLDFSTCTECGRCQSQCPAWNTGKPLSPKLLIMDLRDHLFAKAPYLLAANGAADGEDAAKAVTGAAEDASGGHAVHHVPESGFGRVPEPGQAQADRPLVGTEDEGGVIDPDVLWSCTNCGACVEQCPVDIEHVDHIVDMRRYQVMIESSFPSEAGVMLRNLENNGNPWGVSPRIRTEWAEDLPFEVRVLDEGEPIPDDVEYLYWVGCAGAIEDRAKKVSRAFAELLHTAGVSFAILGTGESCTGDPARRLGNEYLFQELAKANIEVLNAAGAKKIVATCPHCFNSLANEYPALGGAYEVIHHTQLLGRLVDEGKLVPVQPVDSSVTYHDPCFLGRHNEVYTPPREILGSIPGIRSQEMHRCKERGFCCGAGGARMWMEEKIGKRVNVERVDEALALDPDIVSTACPFCIVMLTDAVTEKKQSGGAKESVEVLDVSQLLARSLAAPAGVDAS</sequence>
<keyword evidence="7" id="KW-0812">Transmembrane</keyword>
<dbReference type="InterPro" id="IPR017900">
    <property type="entry name" value="4Fe4S_Fe_S_CS"/>
</dbReference>
<proteinExistence type="predicted"/>
<evidence type="ECO:0000256" key="2">
    <source>
        <dbReference type="ARBA" id="ARBA00022723"/>
    </source>
</evidence>
<dbReference type="Pfam" id="PF02754">
    <property type="entry name" value="CCG"/>
    <property type="match status" value="2"/>
</dbReference>
<evidence type="ECO:0000313" key="10">
    <source>
        <dbReference type="Proteomes" id="UP000035425"/>
    </source>
</evidence>
<evidence type="ECO:0000256" key="6">
    <source>
        <dbReference type="SAM" id="MobiDB-lite"/>
    </source>
</evidence>
<feature type="transmembrane region" description="Helical" evidence="7">
    <location>
        <begin position="66"/>
        <end position="90"/>
    </location>
</feature>
<dbReference type="PANTHER" id="PTHR43255:SF1">
    <property type="entry name" value="IRON-SULFUR-BINDING OXIDOREDUCTASE FADF-RELATED"/>
    <property type="match status" value="1"/>
</dbReference>
<accession>A0ABR5F0P2</accession>
<protein>
    <submittedName>
        <fullName evidence="9">Fe-S oxidoreductase</fullName>
    </submittedName>
</protein>
<reference evidence="9 10" key="1">
    <citation type="submission" date="2014-12" db="EMBL/GenBank/DDBJ databases">
        <title>Frankia sp. BMG5.1 draft genome.</title>
        <authorList>
            <person name="Gtari M."/>
            <person name="Ghodhbane-Gtari F."/>
            <person name="Nouioui I."/>
            <person name="Ktari A."/>
            <person name="Hezbri K."/>
            <person name="Mimouni W."/>
            <person name="Sbissi I."/>
            <person name="Ayari A."/>
            <person name="Yamanaka T."/>
            <person name="Normand P."/>
            <person name="Tisa L.S."/>
            <person name="Boudabous A."/>
        </authorList>
    </citation>
    <scope>NUCLEOTIDE SEQUENCE [LARGE SCALE GENOMIC DNA]</scope>
    <source>
        <strain evidence="9 10">BMG5.1</strain>
    </source>
</reference>
<dbReference type="Proteomes" id="UP000035425">
    <property type="component" value="Unassembled WGS sequence"/>
</dbReference>
<dbReference type="InterPro" id="IPR036197">
    <property type="entry name" value="NarG-like_sf"/>
</dbReference>
<dbReference type="PROSITE" id="PS51379">
    <property type="entry name" value="4FE4S_FER_2"/>
    <property type="match status" value="2"/>
</dbReference>
<evidence type="ECO:0000256" key="3">
    <source>
        <dbReference type="ARBA" id="ARBA00023002"/>
    </source>
</evidence>
<dbReference type="PROSITE" id="PS00198">
    <property type="entry name" value="4FE4S_FER_1"/>
    <property type="match status" value="1"/>
</dbReference>
<feature type="transmembrane region" description="Helical" evidence="7">
    <location>
        <begin position="147"/>
        <end position="166"/>
    </location>
</feature>
<feature type="domain" description="4Fe-4S ferredoxin-type" evidence="8">
    <location>
        <begin position="384"/>
        <end position="416"/>
    </location>
</feature>
<evidence type="ECO:0000256" key="4">
    <source>
        <dbReference type="ARBA" id="ARBA00023004"/>
    </source>
</evidence>
<dbReference type="InterPro" id="IPR017896">
    <property type="entry name" value="4Fe4S_Fe-S-bd"/>
</dbReference>
<feature type="transmembrane region" description="Helical" evidence="7">
    <location>
        <begin position="207"/>
        <end position="226"/>
    </location>
</feature>
<gene>
    <name evidence="9" type="ORF">FrCorBMG51_19055</name>
</gene>
<feature type="transmembrane region" description="Helical" evidence="7">
    <location>
        <begin position="6"/>
        <end position="25"/>
    </location>
</feature>
<keyword evidence="2" id="KW-0479">Metal-binding</keyword>
<feature type="domain" description="4Fe-4S ferredoxin-type" evidence="8">
    <location>
        <begin position="278"/>
        <end position="308"/>
    </location>
</feature>
<dbReference type="EMBL" id="JWIO01000037">
    <property type="protein sequence ID" value="KLL10279.1"/>
    <property type="molecule type" value="Genomic_DNA"/>
</dbReference>
<dbReference type="Pfam" id="PF13187">
    <property type="entry name" value="Fer4_9"/>
    <property type="match status" value="1"/>
</dbReference>
<evidence type="ECO:0000256" key="7">
    <source>
        <dbReference type="SAM" id="Phobius"/>
    </source>
</evidence>